<accession>A0A0G4HHE8</accession>
<evidence type="ECO:0000313" key="2">
    <source>
        <dbReference type="EMBL" id="CEM43531.1"/>
    </source>
</evidence>
<feature type="compositionally biased region" description="Acidic residues" evidence="1">
    <location>
        <begin position="296"/>
        <end position="307"/>
    </location>
</feature>
<reference evidence="2" key="1">
    <citation type="submission" date="2014-11" db="EMBL/GenBank/DDBJ databases">
        <authorList>
            <person name="Otto D Thomas"/>
            <person name="Naeem Raeece"/>
        </authorList>
    </citation>
    <scope>NUCLEOTIDE SEQUENCE</scope>
</reference>
<organism evidence="2">
    <name type="scientific">Chromera velia CCMP2878</name>
    <dbReference type="NCBI Taxonomy" id="1169474"/>
    <lineage>
        <taxon>Eukaryota</taxon>
        <taxon>Sar</taxon>
        <taxon>Alveolata</taxon>
        <taxon>Colpodellida</taxon>
        <taxon>Chromeraceae</taxon>
        <taxon>Chromera</taxon>
    </lineage>
</organism>
<evidence type="ECO:0000256" key="1">
    <source>
        <dbReference type="SAM" id="MobiDB-lite"/>
    </source>
</evidence>
<feature type="region of interest" description="Disordered" evidence="1">
    <location>
        <begin position="181"/>
        <end position="354"/>
    </location>
</feature>
<feature type="compositionally biased region" description="Gly residues" evidence="1">
    <location>
        <begin position="187"/>
        <end position="201"/>
    </location>
</feature>
<feature type="region of interest" description="Disordered" evidence="1">
    <location>
        <begin position="113"/>
        <end position="133"/>
    </location>
</feature>
<gene>
    <name evidence="2" type="ORF">Cvel_27610</name>
</gene>
<feature type="compositionally biased region" description="Low complexity" evidence="1">
    <location>
        <begin position="282"/>
        <end position="295"/>
    </location>
</feature>
<feature type="compositionally biased region" description="Basic and acidic residues" evidence="1">
    <location>
        <begin position="308"/>
        <end position="324"/>
    </location>
</feature>
<feature type="compositionally biased region" description="Basic and acidic residues" evidence="1">
    <location>
        <begin position="1"/>
        <end position="62"/>
    </location>
</feature>
<proteinExistence type="predicted"/>
<dbReference type="VEuPathDB" id="CryptoDB:Cvel_27610"/>
<feature type="region of interest" description="Disordered" evidence="1">
    <location>
        <begin position="1"/>
        <end position="87"/>
    </location>
</feature>
<dbReference type="EMBL" id="CDMZ01002707">
    <property type="protein sequence ID" value="CEM43531.1"/>
    <property type="molecule type" value="Genomic_DNA"/>
</dbReference>
<dbReference type="AlphaFoldDB" id="A0A0G4HHE8"/>
<protein>
    <submittedName>
        <fullName evidence="2">Uncharacterized protein</fullName>
    </submittedName>
</protein>
<sequence>MDDLTDYRARQRARYEQQQREQEEQRRKEEEESRQKEEAEREQREKEERERADEEFARRLFAEEAGGAPNQTLPGPAPVDVDGDDSEAVARRLQEQLDAEGDGVRAPDRHYEQQLIGGPPQQGDFDMPSPGYTGMGGMLSGAMHAVGGALFGQQQPPPAAAAEGPIDVDAEIAAQLARQMTDTSVRGGDGSGAGVQAGEGEGGMDADVDAENAILRGGAVGGPAMPPPSAPPDDELSRGFGVVPPAAGGSRPSVGAAAQVEGSLPIDVDSAPSSGAGGGAAGAPPTGEGAAPTGGDVEDMEGLDDEEIARRLQKQFEEEAERARNRSSVGSNTGAGGGAGAQGAQPPGSAFAVGNNADADAALQAAIAASLTEQ</sequence>
<name>A0A0G4HHE8_9ALVE</name>